<dbReference type="Proteomes" id="UP000693672">
    <property type="component" value="Unassembled WGS sequence"/>
</dbReference>
<dbReference type="GO" id="GO:0006729">
    <property type="term" value="P:tetrahydrobiopterin biosynthetic process"/>
    <property type="evidence" value="ECO:0007669"/>
    <property type="project" value="InterPro"/>
</dbReference>
<organism evidence="1 2">
    <name type="scientific">Paenibacillus solanacearum</name>
    <dbReference type="NCBI Taxonomy" id="2048548"/>
    <lineage>
        <taxon>Bacteria</taxon>
        <taxon>Bacillati</taxon>
        <taxon>Bacillota</taxon>
        <taxon>Bacilli</taxon>
        <taxon>Bacillales</taxon>
        <taxon>Paenibacillaceae</taxon>
        <taxon>Paenibacillus</taxon>
    </lineage>
</organism>
<dbReference type="RefSeq" id="WP_425517374.1">
    <property type="nucleotide sequence ID" value="NZ_CAJVAS010000030.1"/>
</dbReference>
<comment type="caution">
    <text evidence="1">The sequence shown here is derived from an EMBL/GenBank/DDBJ whole genome shotgun (WGS) entry which is preliminary data.</text>
</comment>
<keyword evidence="2" id="KW-1185">Reference proteome</keyword>
<evidence type="ECO:0000313" key="2">
    <source>
        <dbReference type="Proteomes" id="UP000693672"/>
    </source>
</evidence>
<dbReference type="GO" id="GO:0008124">
    <property type="term" value="F:4-alpha-hydroxytetrahydrobiopterin dehydratase activity"/>
    <property type="evidence" value="ECO:0007669"/>
    <property type="project" value="UniProtKB-EC"/>
</dbReference>
<dbReference type="PANTHER" id="PTHR12599:SF0">
    <property type="entry name" value="PTERIN-4-ALPHA-CARBINOLAMINE DEHYDRATASE"/>
    <property type="match status" value="1"/>
</dbReference>
<sequence length="107" mass="11820">MGNDGGRMTRLAQGEVDTLLAGKQGWTLEEGKWIVKKYRFPSFAASINFVNQVAAVAEELNHHPMIAIDYRMVTLRLTSWNAGGLTLLDFACAERFDRAMEAGSRAG</sequence>
<reference evidence="1" key="1">
    <citation type="submission" date="2021-06" db="EMBL/GenBank/DDBJ databases">
        <authorList>
            <person name="Criscuolo A."/>
        </authorList>
    </citation>
    <scope>NUCLEOTIDE SEQUENCE</scope>
    <source>
        <strain evidence="1">CIP111600</strain>
    </source>
</reference>
<gene>
    <name evidence="1" type="ORF">PAESOLCIP111_04861</name>
</gene>
<dbReference type="EMBL" id="CAJVAS010000030">
    <property type="protein sequence ID" value="CAG7645029.1"/>
    <property type="molecule type" value="Genomic_DNA"/>
</dbReference>
<evidence type="ECO:0000313" key="1">
    <source>
        <dbReference type="EMBL" id="CAG7645029.1"/>
    </source>
</evidence>
<dbReference type="CDD" id="cd00488">
    <property type="entry name" value="PCD_DCoH"/>
    <property type="match status" value="1"/>
</dbReference>
<dbReference type="PANTHER" id="PTHR12599">
    <property type="entry name" value="PTERIN-4-ALPHA-CARBINOLAMINE DEHYDRATASE"/>
    <property type="match status" value="1"/>
</dbReference>
<dbReference type="EC" id="4.2.1.96" evidence="1"/>
<dbReference type="AlphaFoldDB" id="A0A916K5G7"/>
<keyword evidence="1" id="KW-0456">Lyase</keyword>
<dbReference type="Pfam" id="PF01329">
    <property type="entry name" value="Pterin_4a"/>
    <property type="match status" value="1"/>
</dbReference>
<dbReference type="InterPro" id="IPR001533">
    <property type="entry name" value="Pterin_deHydtase"/>
</dbReference>
<dbReference type="NCBIfam" id="NF002017">
    <property type="entry name" value="PRK00823.1-2"/>
    <property type="match status" value="1"/>
</dbReference>
<proteinExistence type="predicted"/>
<protein>
    <submittedName>
        <fullName evidence="1">Pterin-4-alpha-carbinolamine dehydratase</fullName>
        <ecNumber evidence="1">4.2.1.96</ecNumber>
    </submittedName>
</protein>
<name>A0A916K5G7_9BACL</name>
<accession>A0A916K5G7</accession>